<dbReference type="AlphaFoldDB" id="A0A557XYP6"/>
<sequence length="84" mass="9835">MEIGPTALKRKWTRDDILHALEHRHIDYGIEDDDPPRTWVFGFARDLTLLELLILHDTPGGRVIHCMKARPKELEKALRARGRR</sequence>
<evidence type="ECO:0000313" key="1">
    <source>
        <dbReference type="EMBL" id="TVS91300.1"/>
    </source>
</evidence>
<dbReference type="RefSeq" id="WP_144950384.1">
    <property type="nucleotide sequence ID" value="NZ_VMQU01000015.1"/>
</dbReference>
<evidence type="ECO:0000313" key="2">
    <source>
        <dbReference type="Proteomes" id="UP000320513"/>
    </source>
</evidence>
<name>A0A557XYP6_9MYCO</name>
<accession>A0A557XYP6</accession>
<dbReference type="OrthoDB" id="3577648at2"/>
<evidence type="ECO:0008006" key="3">
    <source>
        <dbReference type="Google" id="ProtNLM"/>
    </source>
</evidence>
<dbReference type="Proteomes" id="UP000320513">
    <property type="component" value="Unassembled WGS sequence"/>
</dbReference>
<proteinExistence type="predicted"/>
<comment type="caution">
    <text evidence="1">The sequence shown here is derived from an EMBL/GenBank/DDBJ whole genome shotgun (WGS) entry which is preliminary data.</text>
</comment>
<keyword evidence="2" id="KW-1185">Reference proteome</keyword>
<gene>
    <name evidence="1" type="ORF">FPZ47_05740</name>
</gene>
<organism evidence="1 2">
    <name type="scientific">Mycobacterium helveticum</name>
    <dbReference type="NCBI Taxonomy" id="2592811"/>
    <lineage>
        <taxon>Bacteria</taxon>
        <taxon>Bacillati</taxon>
        <taxon>Actinomycetota</taxon>
        <taxon>Actinomycetes</taxon>
        <taxon>Mycobacteriales</taxon>
        <taxon>Mycobacteriaceae</taxon>
        <taxon>Mycobacterium</taxon>
    </lineage>
</organism>
<reference evidence="1 2" key="1">
    <citation type="submission" date="2019-07" db="EMBL/GenBank/DDBJ databases">
        <title>New Mycobacterium species.</title>
        <authorList>
            <person name="Tortoli E."/>
            <person name="Ghielmetti G."/>
            <person name="Friedel U."/>
            <person name="Trovato A."/>
        </authorList>
    </citation>
    <scope>NUCLEOTIDE SEQUENCE [LARGE SCALE GENOMIC DNA]</scope>
    <source>
        <strain evidence="1 2">16-83</strain>
    </source>
</reference>
<protein>
    <recommendedName>
        <fullName evidence="3">Toxin</fullName>
    </recommendedName>
</protein>
<dbReference type="EMBL" id="VMQU01000015">
    <property type="protein sequence ID" value="TVS91300.1"/>
    <property type="molecule type" value="Genomic_DNA"/>
</dbReference>